<dbReference type="GO" id="GO:0003677">
    <property type="term" value="F:DNA binding"/>
    <property type="evidence" value="ECO:0007669"/>
    <property type="project" value="UniProtKB-KW"/>
</dbReference>
<dbReference type="Pfam" id="PF07729">
    <property type="entry name" value="FCD"/>
    <property type="match status" value="1"/>
</dbReference>
<dbReference type="InterPro" id="IPR036390">
    <property type="entry name" value="WH_DNA-bd_sf"/>
</dbReference>
<organism evidence="5 6">
    <name type="scientific">Pseudonocardia thermophila</name>
    <dbReference type="NCBI Taxonomy" id="1848"/>
    <lineage>
        <taxon>Bacteria</taxon>
        <taxon>Bacillati</taxon>
        <taxon>Actinomycetota</taxon>
        <taxon>Actinomycetes</taxon>
        <taxon>Pseudonocardiales</taxon>
        <taxon>Pseudonocardiaceae</taxon>
        <taxon>Pseudonocardia</taxon>
    </lineage>
</organism>
<dbReference type="Proteomes" id="UP000184363">
    <property type="component" value="Unassembled WGS sequence"/>
</dbReference>
<dbReference type="RefSeq" id="WP_073454915.1">
    <property type="nucleotide sequence ID" value="NZ_FRAP01000001.1"/>
</dbReference>
<dbReference type="Gene3D" id="1.10.10.10">
    <property type="entry name" value="Winged helix-like DNA-binding domain superfamily/Winged helix DNA-binding domain"/>
    <property type="match status" value="1"/>
</dbReference>
<dbReference type="PANTHER" id="PTHR43537:SF5">
    <property type="entry name" value="UXU OPERON TRANSCRIPTIONAL REGULATOR"/>
    <property type="match status" value="1"/>
</dbReference>
<dbReference type="OrthoDB" id="3574797at2"/>
<evidence type="ECO:0000256" key="2">
    <source>
        <dbReference type="ARBA" id="ARBA00023125"/>
    </source>
</evidence>
<proteinExistence type="predicted"/>
<dbReference type="PANTHER" id="PTHR43537">
    <property type="entry name" value="TRANSCRIPTIONAL REGULATOR, GNTR FAMILY"/>
    <property type="match status" value="1"/>
</dbReference>
<evidence type="ECO:0000313" key="6">
    <source>
        <dbReference type="Proteomes" id="UP000184363"/>
    </source>
</evidence>
<keyword evidence="2 5" id="KW-0238">DNA-binding</keyword>
<keyword evidence="3" id="KW-0804">Transcription</keyword>
<sequence length="219" mass="23178">MPANDGSAPAPASVRDEVLRSIARGDLRPGSPLPVHVLAARTSASPEDVVAALDELVEIGVARVAGGAVVVAETGPDKMADADEVRHIIEEVAVRRFVRQATQSQINALGRALAEVERVAAEPEPSLEQLIRARDWFFVVLLRAGGLATRDLLRRLRSHAGLVMSLAVAGQGRPAELVEELRAVHRALAARDADAAVAACDEHRRNSTVAGLRQLGATP</sequence>
<evidence type="ECO:0000256" key="3">
    <source>
        <dbReference type="ARBA" id="ARBA00023163"/>
    </source>
</evidence>
<reference evidence="5 6" key="1">
    <citation type="submission" date="2016-11" db="EMBL/GenBank/DDBJ databases">
        <authorList>
            <person name="Jaros S."/>
            <person name="Januszkiewicz K."/>
            <person name="Wedrychowicz H."/>
        </authorList>
    </citation>
    <scope>NUCLEOTIDE SEQUENCE [LARGE SCALE GENOMIC DNA]</scope>
    <source>
        <strain evidence="5 6">DSM 43832</strain>
    </source>
</reference>
<evidence type="ECO:0000256" key="1">
    <source>
        <dbReference type="ARBA" id="ARBA00023015"/>
    </source>
</evidence>
<dbReference type="InterPro" id="IPR011711">
    <property type="entry name" value="GntR_C"/>
</dbReference>
<name>A0A1M6NFG6_PSETH</name>
<accession>A0A1M6NFG6</accession>
<protein>
    <submittedName>
        <fullName evidence="5">DNA-binding transcriptional regulator, GntR family</fullName>
    </submittedName>
</protein>
<dbReference type="SMART" id="SM00895">
    <property type="entry name" value="FCD"/>
    <property type="match status" value="1"/>
</dbReference>
<keyword evidence="1" id="KW-0805">Transcription regulation</keyword>
<keyword evidence="6" id="KW-1185">Reference proteome</keyword>
<dbReference type="EMBL" id="FRAP01000001">
    <property type="protein sequence ID" value="SHJ94374.1"/>
    <property type="molecule type" value="Genomic_DNA"/>
</dbReference>
<dbReference type="SUPFAM" id="SSF46785">
    <property type="entry name" value="Winged helix' DNA-binding domain"/>
    <property type="match status" value="1"/>
</dbReference>
<evidence type="ECO:0000259" key="4">
    <source>
        <dbReference type="SMART" id="SM00895"/>
    </source>
</evidence>
<feature type="domain" description="GntR C-terminal" evidence="4">
    <location>
        <begin position="81"/>
        <end position="206"/>
    </location>
</feature>
<dbReference type="AlphaFoldDB" id="A0A1M6NFG6"/>
<dbReference type="Gene3D" id="1.20.120.530">
    <property type="entry name" value="GntR ligand-binding domain-like"/>
    <property type="match status" value="1"/>
</dbReference>
<dbReference type="SUPFAM" id="SSF48008">
    <property type="entry name" value="GntR ligand-binding domain-like"/>
    <property type="match status" value="1"/>
</dbReference>
<dbReference type="STRING" id="1848.SAMN05443637_101222"/>
<gene>
    <name evidence="5" type="ORF">SAMN05443637_101222</name>
</gene>
<dbReference type="InterPro" id="IPR036388">
    <property type="entry name" value="WH-like_DNA-bd_sf"/>
</dbReference>
<dbReference type="InterPro" id="IPR008920">
    <property type="entry name" value="TF_FadR/GntR_C"/>
</dbReference>
<evidence type="ECO:0000313" key="5">
    <source>
        <dbReference type="EMBL" id="SHJ94374.1"/>
    </source>
</evidence>